<evidence type="ECO:0000313" key="4">
    <source>
        <dbReference type="Proteomes" id="UP000007266"/>
    </source>
</evidence>
<dbReference type="Gene3D" id="3.20.20.190">
    <property type="entry name" value="Phosphatidylinositol (PI) phosphodiesterase"/>
    <property type="match status" value="1"/>
</dbReference>
<dbReference type="SMART" id="SM00148">
    <property type="entry name" value="PLCXc"/>
    <property type="match status" value="1"/>
</dbReference>
<dbReference type="InterPro" id="IPR000909">
    <property type="entry name" value="PLipase_C_PInositol-sp_X_dom"/>
</dbReference>
<keyword evidence="4" id="KW-1185">Reference proteome</keyword>
<dbReference type="FunCoup" id="A0A139WNA6">
    <property type="interactions" value="8"/>
</dbReference>
<evidence type="ECO:0000313" key="3">
    <source>
        <dbReference type="EMBL" id="KYB29346.1"/>
    </source>
</evidence>
<dbReference type="SUPFAM" id="SSF51695">
    <property type="entry name" value="PLC-like phosphodiesterases"/>
    <property type="match status" value="1"/>
</dbReference>
<sequence length="421" mass="49343">MIFLFPLIFQLLINLTTSQKITTNNNPCGQLYLTQSPKKNKNLQINWHFTCNEPPDTILLTFGDLRANPSAEILYQTNPGSVIKGFQETQIPFKNVELPGNWSLDNDYPDLKAECFDYYITSRRNNSIIHSQCLSIQPAWMSNFGDLRIGDMMIPGTHNSGAWRTKLPGFKNYVLNQDKSMWEQLVYGIRYFDIRVGRYGDSPQSLYINHDFVKCTELVPELQSVAKFLQKSPKEVVVLDFHRFPHPKDFLEGHHLELLRVVRDIFGDLIYPYSRFMHPKGPKLREFWQSQKRVIISYRQDYFIRRNPWLWPGVQRDWGNVQKLQNLENFVKTKISKPVRGNPLNVLMAELTPNYRNFLQYINTNLKDLALMVNRELTEWVIENNFADNLNIIATDFFTGNDMISVAIGTNFRKLQRSFFH</sequence>
<dbReference type="KEGG" id="tca:107399242"/>
<dbReference type="OrthoDB" id="1046782at2759"/>
<reference evidence="3 4" key="2">
    <citation type="journal article" date="2010" name="Nucleic Acids Res.">
        <title>BeetleBase in 2010: revisions to provide comprehensive genomic information for Tribolium castaneum.</title>
        <authorList>
            <person name="Kim H.S."/>
            <person name="Murphy T."/>
            <person name="Xia J."/>
            <person name="Caragea D."/>
            <person name="Park Y."/>
            <person name="Beeman R.W."/>
            <person name="Lorenzen M.D."/>
            <person name="Butcher S."/>
            <person name="Manak J.R."/>
            <person name="Brown S.J."/>
        </authorList>
    </citation>
    <scope>GENOME REANNOTATION</scope>
    <source>
        <strain evidence="3 4">Georgia GA2</strain>
    </source>
</reference>
<dbReference type="Proteomes" id="UP000007266">
    <property type="component" value="Linkage group 2"/>
</dbReference>
<dbReference type="InParanoid" id="A0A139WNA6"/>
<reference evidence="3 4" key="1">
    <citation type="journal article" date="2008" name="Nature">
        <title>The genome of the model beetle and pest Tribolium castaneum.</title>
        <authorList>
            <consortium name="Tribolium Genome Sequencing Consortium"/>
            <person name="Richards S."/>
            <person name="Gibbs R.A."/>
            <person name="Weinstock G.M."/>
            <person name="Brown S.J."/>
            <person name="Denell R."/>
            <person name="Beeman R.W."/>
            <person name="Gibbs R."/>
            <person name="Beeman R.W."/>
            <person name="Brown S.J."/>
            <person name="Bucher G."/>
            <person name="Friedrich M."/>
            <person name="Grimmelikhuijzen C.J."/>
            <person name="Klingler M."/>
            <person name="Lorenzen M."/>
            <person name="Richards S."/>
            <person name="Roth S."/>
            <person name="Schroder R."/>
            <person name="Tautz D."/>
            <person name="Zdobnov E.M."/>
            <person name="Muzny D."/>
            <person name="Gibbs R.A."/>
            <person name="Weinstock G.M."/>
            <person name="Attaway T."/>
            <person name="Bell S."/>
            <person name="Buhay C.J."/>
            <person name="Chandrabose M.N."/>
            <person name="Chavez D."/>
            <person name="Clerk-Blankenburg K.P."/>
            <person name="Cree A."/>
            <person name="Dao M."/>
            <person name="Davis C."/>
            <person name="Chacko J."/>
            <person name="Dinh H."/>
            <person name="Dugan-Rocha S."/>
            <person name="Fowler G."/>
            <person name="Garner T.T."/>
            <person name="Garnes J."/>
            <person name="Gnirke A."/>
            <person name="Hawes A."/>
            <person name="Hernandez J."/>
            <person name="Hines S."/>
            <person name="Holder M."/>
            <person name="Hume J."/>
            <person name="Jhangiani S.N."/>
            <person name="Joshi V."/>
            <person name="Khan Z.M."/>
            <person name="Jackson L."/>
            <person name="Kovar C."/>
            <person name="Kowis A."/>
            <person name="Lee S."/>
            <person name="Lewis L.R."/>
            <person name="Margolis J."/>
            <person name="Morgan M."/>
            <person name="Nazareth L.V."/>
            <person name="Nguyen N."/>
            <person name="Okwuonu G."/>
            <person name="Parker D."/>
            <person name="Richards S."/>
            <person name="Ruiz S.J."/>
            <person name="Santibanez J."/>
            <person name="Savard J."/>
            <person name="Scherer S.E."/>
            <person name="Schneider B."/>
            <person name="Sodergren E."/>
            <person name="Tautz D."/>
            <person name="Vattahil S."/>
            <person name="Villasana D."/>
            <person name="White C.S."/>
            <person name="Wright R."/>
            <person name="Park Y."/>
            <person name="Beeman R.W."/>
            <person name="Lord J."/>
            <person name="Oppert B."/>
            <person name="Lorenzen M."/>
            <person name="Brown S."/>
            <person name="Wang L."/>
            <person name="Savard J."/>
            <person name="Tautz D."/>
            <person name="Richards S."/>
            <person name="Weinstock G."/>
            <person name="Gibbs R.A."/>
            <person name="Liu Y."/>
            <person name="Worley K."/>
            <person name="Weinstock G."/>
            <person name="Elsik C.G."/>
            <person name="Reese J.T."/>
            <person name="Elhaik E."/>
            <person name="Landan G."/>
            <person name="Graur D."/>
            <person name="Arensburger P."/>
            <person name="Atkinson P."/>
            <person name="Beeman R.W."/>
            <person name="Beidler J."/>
            <person name="Brown S.J."/>
            <person name="Demuth J.P."/>
            <person name="Drury D.W."/>
            <person name="Du Y.Z."/>
            <person name="Fujiwara H."/>
            <person name="Lorenzen M."/>
            <person name="Maselli V."/>
            <person name="Osanai M."/>
            <person name="Park Y."/>
            <person name="Robertson H.M."/>
            <person name="Tu Z."/>
            <person name="Wang J.J."/>
            <person name="Wang S."/>
            <person name="Richards S."/>
            <person name="Song H."/>
            <person name="Zhang L."/>
            <person name="Sodergren E."/>
            <person name="Werner D."/>
            <person name="Stanke M."/>
            <person name="Morgenstern B."/>
            <person name="Solovyev V."/>
            <person name="Kosarev P."/>
            <person name="Brown G."/>
            <person name="Chen H.C."/>
            <person name="Ermolaeva O."/>
            <person name="Hlavina W."/>
            <person name="Kapustin Y."/>
            <person name="Kiryutin B."/>
            <person name="Kitts P."/>
            <person name="Maglott D."/>
            <person name="Pruitt K."/>
            <person name="Sapojnikov V."/>
            <person name="Souvorov A."/>
            <person name="Mackey A.J."/>
            <person name="Waterhouse R.M."/>
            <person name="Wyder S."/>
            <person name="Zdobnov E.M."/>
            <person name="Zdobnov E.M."/>
            <person name="Wyder S."/>
            <person name="Kriventseva E.V."/>
            <person name="Kadowaki T."/>
            <person name="Bork P."/>
            <person name="Aranda M."/>
            <person name="Bao R."/>
            <person name="Beermann A."/>
            <person name="Berns N."/>
            <person name="Bolognesi R."/>
            <person name="Bonneton F."/>
            <person name="Bopp D."/>
            <person name="Brown S.J."/>
            <person name="Bucher G."/>
            <person name="Butts T."/>
            <person name="Chaumot A."/>
            <person name="Denell R.E."/>
            <person name="Ferrier D.E."/>
            <person name="Friedrich M."/>
            <person name="Gordon C.M."/>
            <person name="Jindra M."/>
            <person name="Klingler M."/>
            <person name="Lan Q."/>
            <person name="Lattorff H.M."/>
            <person name="Laudet V."/>
            <person name="von Levetsow C."/>
            <person name="Liu Z."/>
            <person name="Lutz R."/>
            <person name="Lynch J.A."/>
            <person name="da Fonseca R.N."/>
            <person name="Posnien N."/>
            <person name="Reuter R."/>
            <person name="Roth S."/>
            <person name="Savard J."/>
            <person name="Schinko J.B."/>
            <person name="Schmitt C."/>
            <person name="Schoppmeier M."/>
            <person name="Schroder R."/>
            <person name="Shippy T.D."/>
            <person name="Simonnet F."/>
            <person name="Marques-Souza H."/>
            <person name="Tautz D."/>
            <person name="Tomoyasu Y."/>
            <person name="Trauner J."/>
            <person name="Van der Zee M."/>
            <person name="Vervoort M."/>
            <person name="Wittkopp N."/>
            <person name="Wimmer E.A."/>
            <person name="Yang X."/>
            <person name="Jones A.K."/>
            <person name="Sattelle D.B."/>
            <person name="Ebert P.R."/>
            <person name="Nelson D."/>
            <person name="Scott J.G."/>
            <person name="Beeman R.W."/>
            <person name="Muthukrishnan S."/>
            <person name="Kramer K.J."/>
            <person name="Arakane Y."/>
            <person name="Beeman R.W."/>
            <person name="Zhu Q."/>
            <person name="Hogenkamp D."/>
            <person name="Dixit R."/>
            <person name="Oppert B."/>
            <person name="Jiang H."/>
            <person name="Zou Z."/>
            <person name="Marshall J."/>
            <person name="Elpidina E."/>
            <person name="Vinokurov K."/>
            <person name="Oppert C."/>
            <person name="Zou Z."/>
            <person name="Evans J."/>
            <person name="Lu Z."/>
            <person name="Zhao P."/>
            <person name="Sumathipala N."/>
            <person name="Altincicek B."/>
            <person name="Vilcinskas A."/>
            <person name="Williams M."/>
            <person name="Hultmark D."/>
            <person name="Hetru C."/>
            <person name="Jiang H."/>
            <person name="Grimmelikhuijzen C.J."/>
            <person name="Hauser F."/>
            <person name="Cazzamali G."/>
            <person name="Williamson M."/>
            <person name="Park Y."/>
            <person name="Li B."/>
            <person name="Tanaka Y."/>
            <person name="Predel R."/>
            <person name="Neupert S."/>
            <person name="Schachtner J."/>
            <person name="Verleyen P."/>
            <person name="Raible F."/>
            <person name="Bork P."/>
            <person name="Friedrich M."/>
            <person name="Walden K.K."/>
            <person name="Robertson H.M."/>
            <person name="Angeli S."/>
            <person name="Foret S."/>
            <person name="Bucher G."/>
            <person name="Schuetz S."/>
            <person name="Maleszka R."/>
            <person name="Wimmer E.A."/>
            <person name="Beeman R.W."/>
            <person name="Lorenzen M."/>
            <person name="Tomoyasu Y."/>
            <person name="Miller S.C."/>
            <person name="Grossmann D."/>
            <person name="Bucher G."/>
        </authorList>
    </citation>
    <scope>NUCLEOTIDE SEQUENCE [LARGE SCALE GENOMIC DNA]</scope>
    <source>
        <strain evidence="3 4">Georgia GA2</strain>
    </source>
</reference>
<name>A0A139WNA6_TRICA</name>
<feature type="chain" id="PRO_5007300225" evidence="1">
    <location>
        <begin position="19"/>
        <end position="421"/>
    </location>
</feature>
<dbReference type="InterPro" id="IPR051057">
    <property type="entry name" value="PI-PLC_domain"/>
</dbReference>
<dbReference type="InterPro" id="IPR017946">
    <property type="entry name" value="PLC-like_Pdiesterase_TIM-brl"/>
</dbReference>
<dbReference type="AlphaFoldDB" id="A0A139WNA6"/>
<protein>
    <submittedName>
        <fullName evidence="3">PI-PLC X domain-containing protein 1-like Protein</fullName>
    </submittedName>
</protein>
<feature type="signal peptide" evidence="1">
    <location>
        <begin position="1"/>
        <end position="18"/>
    </location>
</feature>
<proteinExistence type="predicted"/>
<dbReference type="PANTHER" id="PTHR13593:SF103">
    <property type="entry name" value="RE10370P"/>
    <property type="match status" value="1"/>
</dbReference>
<dbReference type="OMA" id="WASMAEI"/>
<dbReference type="PANTHER" id="PTHR13593">
    <property type="match status" value="1"/>
</dbReference>
<dbReference type="PROSITE" id="PS50007">
    <property type="entry name" value="PIPLC_X_DOMAIN"/>
    <property type="match status" value="1"/>
</dbReference>
<keyword evidence="1" id="KW-0732">Signal</keyword>
<feature type="domain" description="Phosphatidylinositol-specific phospholipase C X" evidence="2">
    <location>
        <begin position="150"/>
        <end position="299"/>
    </location>
</feature>
<evidence type="ECO:0000256" key="1">
    <source>
        <dbReference type="SAM" id="SignalP"/>
    </source>
</evidence>
<dbReference type="EMBL" id="KQ971312">
    <property type="protein sequence ID" value="KYB29346.1"/>
    <property type="molecule type" value="Genomic_DNA"/>
</dbReference>
<organism evidence="3 4">
    <name type="scientific">Tribolium castaneum</name>
    <name type="common">Red flour beetle</name>
    <dbReference type="NCBI Taxonomy" id="7070"/>
    <lineage>
        <taxon>Eukaryota</taxon>
        <taxon>Metazoa</taxon>
        <taxon>Ecdysozoa</taxon>
        <taxon>Arthropoda</taxon>
        <taxon>Hexapoda</taxon>
        <taxon>Insecta</taxon>
        <taxon>Pterygota</taxon>
        <taxon>Neoptera</taxon>
        <taxon>Endopterygota</taxon>
        <taxon>Coleoptera</taxon>
        <taxon>Polyphaga</taxon>
        <taxon>Cucujiformia</taxon>
        <taxon>Tenebrionidae</taxon>
        <taxon>Tenebrionidae incertae sedis</taxon>
        <taxon>Tribolium</taxon>
    </lineage>
</organism>
<dbReference type="GO" id="GO:0006629">
    <property type="term" value="P:lipid metabolic process"/>
    <property type="evidence" value="ECO:0007669"/>
    <property type="project" value="InterPro"/>
</dbReference>
<accession>A0A139WNA6</accession>
<dbReference type="CDD" id="cd08622">
    <property type="entry name" value="PI-PLCXDc_CG14945_like"/>
    <property type="match status" value="1"/>
</dbReference>
<gene>
    <name evidence="3" type="primary">AUGUSTUS-3.0.2_32206</name>
    <name evidence="3" type="ORF">TcasGA2_TC032206</name>
</gene>
<evidence type="ECO:0000259" key="2">
    <source>
        <dbReference type="SMART" id="SM00148"/>
    </source>
</evidence>
<dbReference type="GO" id="GO:0008081">
    <property type="term" value="F:phosphoric diester hydrolase activity"/>
    <property type="evidence" value="ECO:0000318"/>
    <property type="project" value="GO_Central"/>
</dbReference>